<dbReference type="KEGG" id="crs:FQB35_01175"/>
<dbReference type="Gene3D" id="3.30.420.150">
    <property type="entry name" value="Exopolyphosphatase. Domain 2"/>
    <property type="match status" value="1"/>
</dbReference>
<evidence type="ECO:0000259" key="2">
    <source>
        <dbReference type="Pfam" id="PF02541"/>
    </source>
</evidence>
<dbReference type="PANTHER" id="PTHR30005:SF0">
    <property type="entry name" value="RETROGRADE REGULATION PROTEIN 2"/>
    <property type="match status" value="1"/>
</dbReference>
<dbReference type="AlphaFoldDB" id="A0A5C0SC54"/>
<sequence length="312" mass="35014">MKMGAIDIGTNSMRIFIAKIENGCIVEGFKDLRTTRMGENVDETGRLSMDAINRNIDALKEFIKIAKKEGIKYMPIIATSAVRDAKNKETFIKRAKEEVGAKIEVITGEREAALGFFGVLRGLKEKNKNILVIDIGGGSTEFIFGNESGIKHLVSINVGAVRMTEKFITTDPICKKDTDNMIKAIDNMLEKTIYQLGKFKIDKVIGIGGTVTTIAAVAQKLEVYDREKIHNYELRKDEVKMILNQFLSKNLKERKQIVGLQPKRADIIPAGTIILDRILTGLNIDDIKISEYDNLEGLVFEELDKMKDRLDK</sequence>
<dbReference type="InterPro" id="IPR003695">
    <property type="entry name" value="Ppx_GppA_N"/>
</dbReference>
<dbReference type="Gene3D" id="3.30.420.40">
    <property type="match status" value="1"/>
</dbReference>
<accession>A0A5C0SC54</accession>
<dbReference type="Proteomes" id="UP000324646">
    <property type="component" value="Chromosome"/>
</dbReference>
<dbReference type="InterPro" id="IPR043129">
    <property type="entry name" value="ATPase_NBD"/>
</dbReference>
<dbReference type="PANTHER" id="PTHR30005">
    <property type="entry name" value="EXOPOLYPHOSPHATASE"/>
    <property type="match status" value="1"/>
</dbReference>
<name>A0A5C0SC54_CRATE</name>
<reference evidence="3 4" key="1">
    <citation type="submission" date="2019-07" db="EMBL/GenBank/DDBJ databases">
        <title>Complete genome of Crassaminicella thermophila SY095.</title>
        <authorList>
            <person name="Li X."/>
        </authorList>
    </citation>
    <scope>NUCLEOTIDE SEQUENCE [LARGE SCALE GENOMIC DNA]</scope>
    <source>
        <strain evidence="3 4">SY095</strain>
    </source>
</reference>
<dbReference type="GO" id="GO:0016462">
    <property type="term" value="F:pyrophosphatase activity"/>
    <property type="evidence" value="ECO:0007669"/>
    <property type="project" value="TreeGrafter"/>
</dbReference>
<organism evidence="3 4">
    <name type="scientific">Crassaminicella thermophila</name>
    <dbReference type="NCBI Taxonomy" id="2599308"/>
    <lineage>
        <taxon>Bacteria</taxon>
        <taxon>Bacillati</taxon>
        <taxon>Bacillota</taxon>
        <taxon>Clostridia</taxon>
        <taxon>Eubacteriales</taxon>
        <taxon>Clostridiaceae</taxon>
        <taxon>Crassaminicella</taxon>
    </lineage>
</organism>
<comment type="similarity">
    <text evidence="1">Belongs to the GppA/Ppx family.</text>
</comment>
<dbReference type="CDD" id="cd24054">
    <property type="entry name" value="ASKHA_NBD_AaPPX-GppA_MtPPX2-like"/>
    <property type="match status" value="1"/>
</dbReference>
<feature type="domain" description="Ppx/GppA phosphatase N-terminal" evidence="2">
    <location>
        <begin position="17"/>
        <end position="305"/>
    </location>
</feature>
<dbReference type="SUPFAM" id="SSF53067">
    <property type="entry name" value="Actin-like ATPase domain"/>
    <property type="match status" value="2"/>
</dbReference>
<proteinExistence type="inferred from homology"/>
<dbReference type="OrthoDB" id="9807195at2"/>
<gene>
    <name evidence="3" type="ORF">FQB35_01175</name>
</gene>
<protein>
    <submittedName>
        <fullName evidence="3">Ppx/GppA family phosphatase</fullName>
    </submittedName>
</protein>
<keyword evidence="4" id="KW-1185">Reference proteome</keyword>
<dbReference type="InterPro" id="IPR050273">
    <property type="entry name" value="GppA/Ppx_hydrolase"/>
</dbReference>
<dbReference type="EMBL" id="CP042243">
    <property type="protein sequence ID" value="QEK11088.1"/>
    <property type="molecule type" value="Genomic_DNA"/>
</dbReference>
<evidence type="ECO:0000313" key="3">
    <source>
        <dbReference type="EMBL" id="QEK11088.1"/>
    </source>
</evidence>
<evidence type="ECO:0000256" key="1">
    <source>
        <dbReference type="ARBA" id="ARBA00007125"/>
    </source>
</evidence>
<dbReference type="RefSeq" id="WP_148808163.1">
    <property type="nucleotide sequence ID" value="NZ_CP042243.1"/>
</dbReference>
<evidence type="ECO:0000313" key="4">
    <source>
        <dbReference type="Proteomes" id="UP000324646"/>
    </source>
</evidence>
<dbReference type="Pfam" id="PF02541">
    <property type="entry name" value="Ppx-GppA"/>
    <property type="match status" value="1"/>
</dbReference>